<keyword evidence="10 11" id="KW-0998">Cell outer membrane</keyword>
<reference evidence="17 18" key="1">
    <citation type="submission" date="2024-02" db="EMBL/GenBank/DDBJ databases">
        <title>Full genome sequence of Sphingomonas kaistensis.</title>
        <authorList>
            <person name="Poletto B.L."/>
            <person name="Silva G."/>
            <person name="Galante D."/>
            <person name="Campos K.R."/>
            <person name="Santos M.B.N."/>
            <person name="Sacchi C.T."/>
        </authorList>
    </citation>
    <scope>NUCLEOTIDE SEQUENCE [LARGE SCALE GENOMIC DNA]</scope>
    <source>
        <strain evidence="17 18">MA4R</strain>
    </source>
</reference>
<evidence type="ECO:0000256" key="7">
    <source>
        <dbReference type="ARBA" id="ARBA00023065"/>
    </source>
</evidence>
<comment type="similarity">
    <text evidence="11 12">Belongs to the TonB-dependent receptor family.</text>
</comment>
<dbReference type="PANTHER" id="PTHR32552:SF81">
    <property type="entry name" value="TONB-DEPENDENT OUTER MEMBRANE RECEPTOR"/>
    <property type="match status" value="1"/>
</dbReference>
<dbReference type="Pfam" id="PF07715">
    <property type="entry name" value="Plug"/>
    <property type="match status" value="1"/>
</dbReference>
<dbReference type="InterPro" id="IPR036942">
    <property type="entry name" value="Beta-barrel_TonB_sf"/>
</dbReference>
<organism evidence="17 18">
    <name type="scientific">Sphingomonas kaistensis</name>
    <dbReference type="NCBI Taxonomy" id="298708"/>
    <lineage>
        <taxon>Bacteria</taxon>
        <taxon>Pseudomonadati</taxon>
        <taxon>Pseudomonadota</taxon>
        <taxon>Alphaproteobacteria</taxon>
        <taxon>Sphingomonadales</taxon>
        <taxon>Sphingomonadaceae</taxon>
        <taxon>Sphingomonas</taxon>
    </lineage>
</organism>
<dbReference type="RefSeq" id="WP_338503562.1">
    <property type="nucleotide sequence ID" value="NZ_CP145607.1"/>
</dbReference>
<dbReference type="Gene3D" id="2.40.170.20">
    <property type="entry name" value="TonB-dependent receptor, beta-barrel domain"/>
    <property type="match status" value="1"/>
</dbReference>
<evidence type="ECO:0000256" key="2">
    <source>
        <dbReference type="ARBA" id="ARBA00022448"/>
    </source>
</evidence>
<dbReference type="PANTHER" id="PTHR32552">
    <property type="entry name" value="FERRICHROME IRON RECEPTOR-RELATED"/>
    <property type="match status" value="1"/>
</dbReference>
<evidence type="ECO:0000256" key="13">
    <source>
        <dbReference type="SAM" id="MobiDB-lite"/>
    </source>
</evidence>
<evidence type="ECO:0000259" key="16">
    <source>
        <dbReference type="Pfam" id="PF07715"/>
    </source>
</evidence>
<keyword evidence="4" id="KW-0410">Iron transport</keyword>
<keyword evidence="3 11" id="KW-1134">Transmembrane beta strand</keyword>
<evidence type="ECO:0000256" key="9">
    <source>
        <dbReference type="ARBA" id="ARBA00023136"/>
    </source>
</evidence>
<feature type="signal peptide" evidence="14">
    <location>
        <begin position="1"/>
        <end position="21"/>
    </location>
</feature>
<feature type="domain" description="TonB-dependent receptor plug" evidence="16">
    <location>
        <begin position="74"/>
        <end position="180"/>
    </location>
</feature>
<dbReference type="InterPro" id="IPR000531">
    <property type="entry name" value="Beta-barrel_TonB"/>
</dbReference>
<dbReference type="CDD" id="cd01347">
    <property type="entry name" value="ligand_gated_channel"/>
    <property type="match status" value="1"/>
</dbReference>
<name>A0ABZ2G4D0_9SPHN</name>
<protein>
    <submittedName>
        <fullName evidence="17">TonB-dependent receptor</fullName>
    </submittedName>
</protein>
<evidence type="ECO:0000313" key="18">
    <source>
        <dbReference type="Proteomes" id="UP001382935"/>
    </source>
</evidence>
<evidence type="ECO:0000256" key="11">
    <source>
        <dbReference type="PROSITE-ProRule" id="PRU01360"/>
    </source>
</evidence>
<evidence type="ECO:0000313" key="17">
    <source>
        <dbReference type="EMBL" id="WWM70636.1"/>
    </source>
</evidence>
<keyword evidence="9 11" id="KW-0472">Membrane</keyword>
<evidence type="ECO:0000259" key="15">
    <source>
        <dbReference type="Pfam" id="PF00593"/>
    </source>
</evidence>
<dbReference type="InterPro" id="IPR039426">
    <property type="entry name" value="TonB-dep_rcpt-like"/>
</dbReference>
<keyword evidence="14" id="KW-0732">Signal</keyword>
<evidence type="ECO:0000256" key="14">
    <source>
        <dbReference type="SAM" id="SignalP"/>
    </source>
</evidence>
<accession>A0ABZ2G4D0</accession>
<evidence type="ECO:0000256" key="12">
    <source>
        <dbReference type="RuleBase" id="RU003357"/>
    </source>
</evidence>
<proteinExistence type="inferred from homology"/>
<evidence type="ECO:0000256" key="6">
    <source>
        <dbReference type="ARBA" id="ARBA00023004"/>
    </source>
</evidence>
<dbReference type="PROSITE" id="PS52016">
    <property type="entry name" value="TONB_DEPENDENT_REC_3"/>
    <property type="match status" value="1"/>
</dbReference>
<dbReference type="SUPFAM" id="SSF56935">
    <property type="entry name" value="Porins"/>
    <property type="match status" value="1"/>
</dbReference>
<evidence type="ECO:0000256" key="3">
    <source>
        <dbReference type="ARBA" id="ARBA00022452"/>
    </source>
</evidence>
<dbReference type="EMBL" id="CP145607">
    <property type="protein sequence ID" value="WWM70636.1"/>
    <property type="molecule type" value="Genomic_DNA"/>
</dbReference>
<feature type="compositionally biased region" description="Polar residues" evidence="13">
    <location>
        <begin position="36"/>
        <end position="57"/>
    </location>
</feature>
<comment type="subcellular location">
    <subcellularLocation>
        <location evidence="1 11">Cell outer membrane</location>
        <topology evidence="1 11">Multi-pass membrane protein</topology>
    </subcellularLocation>
</comment>
<keyword evidence="2 11" id="KW-0813">Transport</keyword>
<keyword evidence="7" id="KW-0406">Ion transport</keyword>
<dbReference type="Proteomes" id="UP001382935">
    <property type="component" value="Chromosome"/>
</dbReference>
<feature type="region of interest" description="Disordered" evidence="13">
    <location>
        <begin position="26"/>
        <end position="57"/>
    </location>
</feature>
<feature type="chain" id="PRO_5047353447" evidence="14">
    <location>
        <begin position="22"/>
        <end position="736"/>
    </location>
</feature>
<keyword evidence="8 12" id="KW-0798">TonB box</keyword>
<dbReference type="InterPro" id="IPR012910">
    <property type="entry name" value="Plug_dom"/>
</dbReference>
<keyword evidence="17" id="KW-0675">Receptor</keyword>
<feature type="domain" description="TonB-dependent receptor-like beta-barrel" evidence="15">
    <location>
        <begin position="285"/>
        <end position="692"/>
    </location>
</feature>
<evidence type="ECO:0000256" key="5">
    <source>
        <dbReference type="ARBA" id="ARBA00022692"/>
    </source>
</evidence>
<evidence type="ECO:0000256" key="8">
    <source>
        <dbReference type="ARBA" id="ARBA00023077"/>
    </source>
</evidence>
<keyword evidence="5 11" id="KW-0812">Transmembrane</keyword>
<gene>
    <name evidence="17" type="ORF">V6R86_08100</name>
</gene>
<evidence type="ECO:0000256" key="1">
    <source>
        <dbReference type="ARBA" id="ARBA00004571"/>
    </source>
</evidence>
<evidence type="ECO:0000256" key="10">
    <source>
        <dbReference type="ARBA" id="ARBA00023237"/>
    </source>
</evidence>
<keyword evidence="6" id="KW-0408">Iron</keyword>
<dbReference type="Pfam" id="PF00593">
    <property type="entry name" value="TonB_dep_Rec_b-barrel"/>
    <property type="match status" value="1"/>
</dbReference>
<sequence>MKLSTRCSNLLFLGCALSALAATNGAAQPVPPAGQTAAQDSTPGDTPQTEDQLQPQAIPNDEIVVTARKREERLQDVPVAATAVTGDLIERRGLASVRDVATLTPGLNVNGDAAGRVFVSIRGVGLTLVQTVQPGVGIFIDGVYQPNTSILNNPLVDVERVEVLRGPQGTLYGKNTLGGAINIISRQPSNEFQVRGGGSFAGPDNAWTAFGSISGPIIADRLQARVAYAHREQDGFLRNPLLGIDANPLNSDTINATVRAEPVDDLVLTVNGYQDKVEGASTPYARVTGPTDYSRLVTFNAANRQLIDYRGVNARLQFPIAGLSTDVTLIGAYDERKGRTPDSDADFNPVNFARANGSDKTEVTTAELRFDSRLSSTLTSLLAVYYSRETLSADGITSIIPAGLNLRDVSQKKSNNYAVYGTLFWRPVDEWEVSAGLRYDREKRRLTGATGLANAPLASVPSVEDGHKELSPRVTVTRHWDNSFMTYASVARGFRGGGFNINPRAPFRSYEGDKVWTYELGSKFASADRRLSLAGAVFYNDYKDLIGLNTIVGLPGGGFATVDLNTGDVESYGLELEGSFRPVSNWTLSGGFSVQRARLTDISPFTAVTGRVLPSDRLPFQPDWNFSLNSDYVVPVGRGDLTFTAGVTGKGSRIAASISETRAPVLASYALVNGSLTYRLGGVEVAAFVNNLFNKDYFDSYIEQTTLVLAIPFLPPSDLGIIGERRRYGVRARFRF</sequence>
<evidence type="ECO:0000256" key="4">
    <source>
        <dbReference type="ARBA" id="ARBA00022496"/>
    </source>
</evidence>
<keyword evidence="18" id="KW-1185">Reference proteome</keyword>